<evidence type="ECO:0000313" key="12">
    <source>
        <dbReference type="Proteomes" id="UP000823638"/>
    </source>
</evidence>
<dbReference type="Pfam" id="PF01554">
    <property type="entry name" value="MatE"/>
    <property type="match status" value="2"/>
</dbReference>
<reference evidence="11" key="2">
    <citation type="journal article" date="2021" name="PeerJ">
        <title>Extensive microbial diversity within the chicken gut microbiome revealed by metagenomics and culture.</title>
        <authorList>
            <person name="Gilroy R."/>
            <person name="Ravi A."/>
            <person name="Getino M."/>
            <person name="Pursley I."/>
            <person name="Horton D.L."/>
            <person name="Alikhan N.F."/>
            <person name="Baker D."/>
            <person name="Gharbi K."/>
            <person name="Hall N."/>
            <person name="Watson M."/>
            <person name="Adriaenssens E.M."/>
            <person name="Foster-Nyarko E."/>
            <person name="Jarju S."/>
            <person name="Secka A."/>
            <person name="Antonio M."/>
            <person name="Oren A."/>
            <person name="Chaudhuri R.R."/>
            <person name="La Ragione R."/>
            <person name="Hildebrand F."/>
            <person name="Pallen M.J."/>
        </authorList>
    </citation>
    <scope>NUCLEOTIDE SEQUENCE</scope>
    <source>
        <strain evidence="11">10532</strain>
    </source>
</reference>
<dbReference type="Proteomes" id="UP000823638">
    <property type="component" value="Unassembled WGS sequence"/>
</dbReference>
<dbReference type="PANTHER" id="PTHR43298">
    <property type="entry name" value="MULTIDRUG RESISTANCE PROTEIN NORM-RELATED"/>
    <property type="match status" value="1"/>
</dbReference>
<keyword evidence="7" id="KW-0406">Ion transport</keyword>
<feature type="transmembrane region" description="Helical" evidence="10">
    <location>
        <begin position="144"/>
        <end position="163"/>
    </location>
</feature>
<organism evidence="11 12">
    <name type="scientific">Candidatus Gallitreponema excrementavium</name>
    <dbReference type="NCBI Taxonomy" id="2840840"/>
    <lineage>
        <taxon>Bacteria</taxon>
        <taxon>Pseudomonadati</taxon>
        <taxon>Spirochaetota</taxon>
        <taxon>Spirochaetia</taxon>
        <taxon>Spirochaetales</taxon>
        <taxon>Candidatus Gallitreponema</taxon>
    </lineage>
</organism>
<evidence type="ECO:0000256" key="10">
    <source>
        <dbReference type="SAM" id="Phobius"/>
    </source>
</evidence>
<keyword evidence="6 10" id="KW-1133">Transmembrane helix</keyword>
<dbReference type="InterPro" id="IPR048279">
    <property type="entry name" value="MdtK-like"/>
</dbReference>
<accession>A0A9D9N3C9</accession>
<dbReference type="InterPro" id="IPR002528">
    <property type="entry name" value="MATE_fam"/>
</dbReference>
<keyword evidence="3" id="KW-0050">Antiport</keyword>
<feature type="transmembrane region" description="Helical" evidence="10">
    <location>
        <begin position="371"/>
        <end position="392"/>
    </location>
</feature>
<evidence type="ECO:0000256" key="3">
    <source>
        <dbReference type="ARBA" id="ARBA00022449"/>
    </source>
</evidence>
<dbReference type="GO" id="GO:0006811">
    <property type="term" value="P:monoatomic ion transport"/>
    <property type="evidence" value="ECO:0007669"/>
    <property type="project" value="UniProtKB-KW"/>
</dbReference>
<dbReference type="AlphaFoldDB" id="A0A9D9N3C9"/>
<dbReference type="NCBIfam" id="TIGR00797">
    <property type="entry name" value="matE"/>
    <property type="match status" value="1"/>
</dbReference>
<evidence type="ECO:0000313" key="11">
    <source>
        <dbReference type="EMBL" id="MBO8458690.1"/>
    </source>
</evidence>
<evidence type="ECO:0000256" key="4">
    <source>
        <dbReference type="ARBA" id="ARBA00022475"/>
    </source>
</evidence>
<feature type="transmembrane region" description="Helical" evidence="10">
    <location>
        <begin position="206"/>
        <end position="225"/>
    </location>
</feature>
<feature type="transmembrane region" description="Helical" evidence="10">
    <location>
        <begin position="21"/>
        <end position="41"/>
    </location>
</feature>
<name>A0A9D9N3C9_9SPIR</name>
<dbReference type="GO" id="GO:0005886">
    <property type="term" value="C:plasma membrane"/>
    <property type="evidence" value="ECO:0007669"/>
    <property type="project" value="UniProtKB-SubCell"/>
</dbReference>
<feature type="transmembrane region" description="Helical" evidence="10">
    <location>
        <begin position="336"/>
        <end position="359"/>
    </location>
</feature>
<dbReference type="PANTHER" id="PTHR43298:SF2">
    <property type="entry name" value="FMN_FAD EXPORTER YEEO-RELATED"/>
    <property type="match status" value="1"/>
</dbReference>
<keyword evidence="8 10" id="KW-0472">Membrane</keyword>
<feature type="transmembrane region" description="Helical" evidence="10">
    <location>
        <begin position="175"/>
        <end position="194"/>
    </location>
</feature>
<comment type="caution">
    <text evidence="11">The sequence shown here is derived from an EMBL/GenBank/DDBJ whole genome shotgun (WGS) entry which is preliminary data.</text>
</comment>
<evidence type="ECO:0000256" key="2">
    <source>
        <dbReference type="ARBA" id="ARBA00022448"/>
    </source>
</evidence>
<feature type="transmembrane region" description="Helical" evidence="10">
    <location>
        <begin position="61"/>
        <end position="82"/>
    </location>
</feature>
<comment type="subcellular location">
    <subcellularLocation>
        <location evidence="1">Cell membrane</location>
        <topology evidence="1">Multi-pass membrane protein</topology>
    </subcellularLocation>
</comment>
<evidence type="ECO:0000256" key="6">
    <source>
        <dbReference type="ARBA" id="ARBA00022989"/>
    </source>
</evidence>
<dbReference type="GO" id="GO:0015297">
    <property type="term" value="F:antiporter activity"/>
    <property type="evidence" value="ECO:0007669"/>
    <property type="project" value="UniProtKB-KW"/>
</dbReference>
<keyword evidence="5 10" id="KW-0812">Transmembrane</keyword>
<evidence type="ECO:0000256" key="1">
    <source>
        <dbReference type="ARBA" id="ARBA00004651"/>
    </source>
</evidence>
<sequence length="470" mass="51971">MNKTMNVKIPVIGPWSFYKTALKIAVPIMLQLLIQSLISLIDNFMVSGLGDAKMGAVNVANQLNMIIFVLFNSICSAGGIFISQYNGIKDSEGMKQAYRFKIIVCVLIGFVYMLVSLFLSEYLLVFMLKGNKNEIAIMEQGVKYARIIAFTWIPIAISTAIGSSMRESENVKTPLMVSVIATLVNTIFNWLLIYGNLGFPRMEVEGAAVATLIARVVEMGSYIVYCKIKKPLFYSRWRNILKVKFALFTSIMRKSLFVIVAEMSWIITETIMNKFYNGRGGSEVVAGMASAWAVANLFQLVITGISISTSVLIGGTLGRGELEYAKKQARWMKSGAIISGCFVALLEIASTGLLQLIFFKLSPEAISISRNMLIIISLYIPLWNLLNAQFATARAGGDALMGTVVDVTVNTFLFLPGILIIGLCTQLGPVAMFGILKLTDLVKTTIAEWQLRKERWVKNLTVNTQEAQKI</sequence>
<feature type="transmembrane region" description="Helical" evidence="10">
    <location>
        <begin position="245"/>
        <end position="267"/>
    </location>
</feature>
<dbReference type="EMBL" id="JADIMM010000121">
    <property type="protein sequence ID" value="MBO8458690.1"/>
    <property type="molecule type" value="Genomic_DNA"/>
</dbReference>
<feature type="transmembrane region" description="Helical" evidence="10">
    <location>
        <begin position="102"/>
        <end position="124"/>
    </location>
</feature>
<feature type="transmembrane region" description="Helical" evidence="10">
    <location>
        <begin position="412"/>
        <end position="436"/>
    </location>
</feature>
<gene>
    <name evidence="11" type="ORF">IAA81_10790</name>
</gene>
<evidence type="ECO:0000256" key="9">
    <source>
        <dbReference type="ARBA" id="ARBA00031636"/>
    </source>
</evidence>
<reference evidence="11" key="1">
    <citation type="submission" date="2020-10" db="EMBL/GenBank/DDBJ databases">
        <authorList>
            <person name="Gilroy R."/>
        </authorList>
    </citation>
    <scope>NUCLEOTIDE SEQUENCE</scope>
    <source>
        <strain evidence="11">10532</strain>
    </source>
</reference>
<evidence type="ECO:0000256" key="7">
    <source>
        <dbReference type="ARBA" id="ARBA00023065"/>
    </source>
</evidence>
<protein>
    <recommendedName>
        <fullName evidence="9">Multidrug-efflux transporter</fullName>
    </recommendedName>
</protein>
<dbReference type="InterPro" id="IPR050222">
    <property type="entry name" value="MATE_MdtK"/>
</dbReference>
<proteinExistence type="predicted"/>
<evidence type="ECO:0000256" key="8">
    <source>
        <dbReference type="ARBA" id="ARBA00023136"/>
    </source>
</evidence>
<keyword evidence="4" id="KW-1003">Cell membrane</keyword>
<keyword evidence="2" id="KW-0813">Transport</keyword>
<dbReference type="GO" id="GO:0042910">
    <property type="term" value="F:xenobiotic transmembrane transporter activity"/>
    <property type="evidence" value="ECO:0007669"/>
    <property type="project" value="InterPro"/>
</dbReference>
<dbReference type="PIRSF" id="PIRSF006603">
    <property type="entry name" value="DinF"/>
    <property type="match status" value="1"/>
</dbReference>
<evidence type="ECO:0000256" key="5">
    <source>
        <dbReference type="ARBA" id="ARBA00022692"/>
    </source>
</evidence>